<evidence type="ECO:0000313" key="2">
    <source>
        <dbReference type="Proteomes" id="UP000092600"/>
    </source>
</evidence>
<dbReference type="Proteomes" id="UP000092600">
    <property type="component" value="Unassembled WGS sequence"/>
</dbReference>
<dbReference type="AlphaFoldDB" id="A0A199VVM2"/>
<comment type="caution">
    <text evidence="1">The sequence shown here is derived from an EMBL/GenBank/DDBJ whole genome shotgun (WGS) entry which is preliminary data.</text>
</comment>
<proteinExistence type="predicted"/>
<name>A0A199VVM2_ANACO</name>
<protein>
    <submittedName>
        <fullName evidence="1">Uncharacterized protein</fullName>
    </submittedName>
</protein>
<accession>A0A199VVM2</accession>
<gene>
    <name evidence="1" type="ORF">ACMD2_19320</name>
</gene>
<dbReference type="EMBL" id="LSRQ01000797">
    <property type="protein sequence ID" value="OAY80745.1"/>
    <property type="molecule type" value="Genomic_DNA"/>
</dbReference>
<organism evidence="1 2">
    <name type="scientific">Ananas comosus</name>
    <name type="common">Pineapple</name>
    <name type="synonym">Ananas ananas</name>
    <dbReference type="NCBI Taxonomy" id="4615"/>
    <lineage>
        <taxon>Eukaryota</taxon>
        <taxon>Viridiplantae</taxon>
        <taxon>Streptophyta</taxon>
        <taxon>Embryophyta</taxon>
        <taxon>Tracheophyta</taxon>
        <taxon>Spermatophyta</taxon>
        <taxon>Magnoliopsida</taxon>
        <taxon>Liliopsida</taxon>
        <taxon>Poales</taxon>
        <taxon>Bromeliaceae</taxon>
        <taxon>Bromelioideae</taxon>
        <taxon>Ananas</taxon>
    </lineage>
</organism>
<evidence type="ECO:0000313" key="1">
    <source>
        <dbReference type="EMBL" id="OAY80745.1"/>
    </source>
</evidence>
<reference evidence="1 2" key="1">
    <citation type="journal article" date="2016" name="DNA Res.">
        <title>The draft genome of MD-2 pineapple using hybrid error correction of long reads.</title>
        <authorList>
            <person name="Redwan R.M."/>
            <person name="Saidin A."/>
            <person name="Kumar S.V."/>
        </authorList>
    </citation>
    <scope>NUCLEOTIDE SEQUENCE [LARGE SCALE GENOMIC DNA]</scope>
    <source>
        <strain evidence="2">cv. MD2</strain>
        <tissue evidence="1">Leaf</tissue>
    </source>
</reference>
<sequence length="54" mass="6115">MLDQKKNLRTRLDVKVIPDKLQFGKSSKMLSFQLFAKGDLFGSIICPFVVRVAS</sequence>